<protein>
    <recommendedName>
        <fullName evidence="3">Gas vesicle protein</fullName>
    </recommendedName>
</protein>
<dbReference type="KEGG" id="aft:BBF96_09655"/>
<evidence type="ECO:0000313" key="1">
    <source>
        <dbReference type="EMBL" id="AZR73628.1"/>
    </source>
</evidence>
<reference evidence="1 2" key="1">
    <citation type="submission" date="2016-07" db="EMBL/GenBank/DDBJ databases">
        <title>Genome and transcriptome analysis of iron-reducing fermentative bacteria Anoxybacter fermentans.</title>
        <authorList>
            <person name="Zeng X."/>
            <person name="Shao Z."/>
        </authorList>
    </citation>
    <scope>NUCLEOTIDE SEQUENCE [LARGE SCALE GENOMIC DNA]</scope>
    <source>
        <strain evidence="1 2">DY22613</strain>
    </source>
</reference>
<evidence type="ECO:0008006" key="3">
    <source>
        <dbReference type="Google" id="ProtNLM"/>
    </source>
</evidence>
<dbReference type="AlphaFoldDB" id="A0A3Q9HQQ5"/>
<accession>A0A3Q9HQQ5</accession>
<name>A0A3Q9HQQ5_9FIRM</name>
<keyword evidence="2" id="KW-1185">Reference proteome</keyword>
<dbReference type="OrthoDB" id="1809073at2"/>
<gene>
    <name evidence="1" type="ORF">BBF96_09655</name>
</gene>
<dbReference type="RefSeq" id="WP_127016970.1">
    <property type="nucleotide sequence ID" value="NZ_CP016379.1"/>
</dbReference>
<proteinExistence type="predicted"/>
<dbReference type="Proteomes" id="UP000267250">
    <property type="component" value="Chromosome"/>
</dbReference>
<evidence type="ECO:0000313" key="2">
    <source>
        <dbReference type="Proteomes" id="UP000267250"/>
    </source>
</evidence>
<organism evidence="1 2">
    <name type="scientific">Anoxybacter fermentans</name>
    <dbReference type="NCBI Taxonomy" id="1323375"/>
    <lineage>
        <taxon>Bacteria</taxon>
        <taxon>Bacillati</taxon>
        <taxon>Bacillota</taxon>
        <taxon>Clostridia</taxon>
        <taxon>Halanaerobiales</taxon>
        <taxon>Anoxybacter</taxon>
    </lineage>
</organism>
<sequence>MRGGFFRGLIVGTVIGTISGMLMGPEYRDRAREFFNQGGHMLKRAQEGLETANNLINRGRQILQPEKSETGEDGKENIARRVAVLEKRLEELSQKGV</sequence>
<dbReference type="EMBL" id="CP016379">
    <property type="protein sequence ID" value="AZR73628.1"/>
    <property type="molecule type" value="Genomic_DNA"/>
</dbReference>